<dbReference type="AlphaFoldDB" id="A0A5B2XBE2"/>
<dbReference type="PANTHER" id="PTHR21310">
    <property type="entry name" value="AMINOGLYCOSIDE PHOSPHOTRANSFERASE-RELATED-RELATED"/>
    <property type="match status" value="1"/>
</dbReference>
<evidence type="ECO:0000259" key="1">
    <source>
        <dbReference type="Pfam" id="PF01636"/>
    </source>
</evidence>
<gene>
    <name evidence="2" type="ORF">F0L68_19360</name>
</gene>
<reference evidence="2 3" key="2">
    <citation type="submission" date="2019-09" db="EMBL/GenBank/DDBJ databases">
        <authorList>
            <person name="Jin C."/>
        </authorList>
    </citation>
    <scope>NUCLEOTIDE SEQUENCE [LARGE SCALE GENOMIC DNA]</scope>
    <source>
        <strain evidence="2 3">AN110305</strain>
    </source>
</reference>
<comment type="caution">
    <text evidence="2">The sequence shown here is derived from an EMBL/GenBank/DDBJ whole genome shotgun (WGS) entry which is preliminary data.</text>
</comment>
<dbReference type="InterPro" id="IPR011009">
    <property type="entry name" value="Kinase-like_dom_sf"/>
</dbReference>
<name>A0A5B2XBE2_9PSEU</name>
<dbReference type="InterPro" id="IPR002575">
    <property type="entry name" value="Aminoglycoside_PTrfase"/>
</dbReference>
<dbReference type="SUPFAM" id="SSF56112">
    <property type="entry name" value="Protein kinase-like (PK-like)"/>
    <property type="match status" value="1"/>
</dbReference>
<reference evidence="2 3" key="1">
    <citation type="submission" date="2019-09" db="EMBL/GenBank/DDBJ databases">
        <title>Goodfellowia gen. nov., a new genus of the Pseudonocardineae related to Actinoalloteichus, containing Goodfellowia coeruleoviolacea gen. nov., comb. nov. gen. nov., comb. nov.</title>
        <authorList>
            <person name="Labeda D."/>
        </authorList>
    </citation>
    <scope>NUCLEOTIDE SEQUENCE [LARGE SCALE GENOMIC DNA]</scope>
    <source>
        <strain evidence="2 3">AN110305</strain>
    </source>
</reference>
<sequence length="233" mass="25574">MGMRSVACDHHLLASGQDADAFIRSDGLLVKRSRDGASLEREAELLRYLRTHDIPVPRVAGGSGPELVMEYVPGPTMAEELDRRPWRAAAIGRDLARLHRALDAVSPPDQLPLHANANHNANGNKNGLLHLDLHPGNVVLGPEGPVVVDWANAARGDRRIDAALSWLAMMIGRLRPLGTAVRWTLVRSFLSGVDRAVLQAMPAAAEIRLASHHRDQAEQDAVRRLLERCRQHS</sequence>
<dbReference type="Gene3D" id="3.90.1200.10">
    <property type="match status" value="1"/>
</dbReference>
<protein>
    <submittedName>
        <fullName evidence="2">Phosphotransferase</fullName>
    </submittedName>
</protein>
<dbReference type="GO" id="GO:0016740">
    <property type="term" value="F:transferase activity"/>
    <property type="evidence" value="ECO:0007669"/>
    <property type="project" value="UniProtKB-KW"/>
</dbReference>
<accession>A0A5B2XBE2</accession>
<organism evidence="2 3">
    <name type="scientific">Solihabitans fulvus</name>
    <dbReference type="NCBI Taxonomy" id="1892852"/>
    <lineage>
        <taxon>Bacteria</taxon>
        <taxon>Bacillati</taxon>
        <taxon>Actinomycetota</taxon>
        <taxon>Actinomycetes</taxon>
        <taxon>Pseudonocardiales</taxon>
        <taxon>Pseudonocardiaceae</taxon>
        <taxon>Solihabitans</taxon>
    </lineage>
</organism>
<feature type="domain" description="Aminoglycoside phosphotransferase" evidence="1">
    <location>
        <begin position="12"/>
        <end position="109"/>
    </location>
</feature>
<dbReference type="EMBL" id="VUOB01000033">
    <property type="protein sequence ID" value="KAA2260957.1"/>
    <property type="molecule type" value="Genomic_DNA"/>
</dbReference>
<dbReference type="PANTHER" id="PTHR21310:SF40">
    <property type="entry name" value="AMINOGLYCOSIDE PHOSPHOTRANSFERASE DOMAIN-CONTAINING PROTEIN-RELATED"/>
    <property type="match status" value="1"/>
</dbReference>
<dbReference type="InterPro" id="IPR051678">
    <property type="entry name" value="AGP_Transferase"/>
</dbReference>
<feature type="domain" description="Aminoglycoside phosphotransferase" evidence="1">
    <location>
        <begin position="123"/>
        <end position="177"/>
    </location>
</feature>
<evidence type="ECO:0000313" key="2">
    <source>
        <dbReference type="EMBL" id="KAA2260957.1"/>
    </source>
</evidence>
<evidence type="ECO:0000313" key="3">
    <source>
        <dbReference type="Proteomes" id="UP000323454"/>
    </source>
</evidence>
<proteinExistence type="predicted"/>
<dbReference type="Pfam" id="PF01636">
    <property type="entry name" value="APH"/>
    <property type="match status" value="2"/>
</dbReference>
<keyword evidence="2" id="KW-0808">Transferase</keyword>
<dbReference type="Proteomes" id="UP000323454">
    <property type="component" value="Unassembled WGS sequence"/>
</dbReference>
<keyword evidence="3" id="KW-1185">Reference proteome</keyword>
<dbReference type="OrthoDB" id="9797603at2"/>